<accession>A0A2J6T378</accession>
<dbReference type="Proteomes" id="UP000235371">
    <property type="component" value="Unassembled WGS sequence"/>
</dbReference>
<evidence type="ECO:0008006" key="4">
    <source>
        <dbReference type="Google" id="ProtNLM"/>
    </source>
</evidence>
<gene>
    <name evidence="2" type="ORF">K444DRAFT_27885</name>
</gene>
<dbReference type="RefSeq" id="XP_024734370.1">
    <property type="nucleotide sequence ID" value="XM_024871547.1"/>
</dbReference>
<reference evidence="2 3" key="1">
    <citation type="submission" date="2016-04" db="EMBL/GenBank/DDBJ databases">
        <title>A degradative enzymes factory behind the ericoid mycorrhizal symbiosis.</title>
        <authorList>
            <consortium name="DOE Joint Genome Institute"/>
            <person name="Martino E."/>
            <person name="Morin E."/>
            <person name="Grelet G."/>
            <person name="Kuo A."/>
            <person name="Kohler A."/>
            <person name="Daghino S."/>
            <person name="Barry K."/>
            <person name="Choi C."/>
            <person name="Cichocki N."/>
            <person name="Clum A."/>
            <person name="Copeland A."/>
            <person name="Hainaut M."/>
            <person name="Haridas S."/>
            <person name="Labutti K."/>
            <person name="Lindquist E."/>
            <person name="Lipzen A."/>
            <person name="Khouja H.-R."/>
            <person name="Murat C."/>
            <person name="Ohm R."/>
            <person name="Olson A."/>
            <person name="Spatafora J."/>
            <person name="Veneault-Fourrey C."/>
            <person name="Henrissat B."/>
            <person name="Grigoriev I."/>
            <person name="Martin F."/>
            <person name="Perotto S."/>
        </authorList>
    </citation>
    <scope>NUCLEOTIDE SEQUENCE [LARGE SCALE GENOMIC DNA]</scope>
    <source>
        <strain evidence="2 3">E</strain>
    </source>
</reference>
<evidence type="ECO:0000313" key="2">
    <source>
        <dbReference type="EMBL" id="PMD57466.1"/>
    </source>
</evidence>
<sequence length="88" mass="9985">MFLFEMRLRLRLAFLFNCLEMEAQAPTRSTTSEQEKNAWWLSLRGIFSSTRKSSYLFVLFSAAVGKGGLSEGVVDCSMGKDDFCIPCR</sequence>
<dbReference type="AlphaFoldDB" id="A0A2J6T378"/>
<evidence type="ECO:0000256" key="1">
    <source>
        <dbReference type="SAM" id="SignalP"/>
    </source>
</evidence>
<feature type="signal peptide" evidence="1">
    <location>
        <begin position="1"/>
        <end position="23"/>
    </location>
</feature>
<proteinExistence type="predicted"/>
<feature type="chain" id="PRO_5014451087" description="Secreted protein" evidence="1">
    <location>
        <begin position="24"/>
        <end position="88"/>
    </location>
</feature>
<evidence type="ECO:0000313" key="3">
    <source>
        <dbReference type="Proteomes" id="UP000235371"/>
    </source>
</evidence>
<name>A0A2J6T378_9HELO</name>
<protein>
    <recommendedName>
        <fullName evidence="4">Secreted protein</fullName>
    </recommendedName>
</protein>
<dbReference type="EMBL" id="KZ613846">
    <property type="protein sequence ID" value="PMD57466.1"/>
    <property type="molecule type" value="Genomic_DNA"/>
</dbReference>
<dbReference type="OrthoDB" id="8830751at2759"/>
<dbReference type="GeneID" id="36579629"/>
<organism evidence="2 3">
    <name type="scientific">Hyaloscypha bicolor E</name>
    <dbReference type="NCBI Taxonomy" id="1095630"/>
    <lineage>
        <taxon>Eukaryota</taxon>
        <taxon>Fungi</taxon>
        <taxon>Dikarya</taxon>
        <taxon>Ascomycota</taxon>
        <taxon>Pezizomycotina</taxon>
        <taxon>Leotiomycetes</taxon>
        <taxon>Helotiales</taxon>
        <taxon>Hyaloscyphaceae</taxon>
        <taxon>Hyaloscypha</taxon>
        <taxon>Hyaloscypha bicolor</taxon>
    </lineage>
</organism>
<keyword evidence="1" id="KW-0732">Signal</keyword>
<dbReference type="InParanoid" id="A0A2J6T378"/>
<keyword evidence="3" id="KW-1185">Reference proteome</keyword>